<keyword evidence="1" id="KW-0732">Signal</keyword>
<dbReference type="Proteomes" id="UP000595362">
    <property type="component" value="Chromosome"/>
</dbReference>
<accession>A0A7T5UG50</accession>
<sequence length="162" mass="18567">MFRKTLFAFVISLVFSAQAFAASSCYTKPEAEAEQGIRIHSELMVIGLNCQHLYKANGKNLYSEYRNFTNENIKLFAAYETKLMDYFRRTGHPDPEGQLNSMRTAFANKIANDSARMRPDQFCKHYAGRIEKVSGMSQDDIKKWAATFYPSHPVSHPICNQH</sequence>
<feature type="signal peptide" evidence="1">
    <location>
        <begin position="1"/>
        <end position="21"/>
    </location>
</feature>
<name>A0A7T5UG50_9BACT</name>
<protein>
    <submittedName>
        <fullName evidence="2">Uncharacterized protein</fullName>
    </submittedName>
</protein>
<reference evidence="2 3" key="1">
    <citation type="submission" date="2020-07" db="EMBL/GenBank/DDBJ databases">
        <title>Huge and variable diversity of episymbiotic CPR bacteria and DPANN archaea in groundwater ecosystems.</title>
        <authorList>
            <person name="He C.Y."/>
            <person name="Keren R."/>
            <person name="Whittaker M."/>
            <person name="Farag I.F."/>
            <person name="Doudna J."/>
            <person name="Cate J.H.D."/>
            <person name="Banfield J.F."/>
        </authorList>
    </citation>
    <scope>NUCLEOTIDE SEQUENCE [LARGE SCALE GENOMIC DNA]</scope>
    <source>
        <strain evidence="2">NC_groundwater_70_Ag_B-0.1um_54_66</strain>
    </source>
</reference>
<dbReference type="PROSITE" id="PS51257">
    <property type="entry name" value="PROKAR_LIPOPROTEIN"/>
    <property type="match status" value="1"/>
</dbReference>
<evidence type="ECO:0000313" key="2">
    <source>
        <dbReference type="EMBL" id="QQG35506.1"/>
    </source>
</evidence>
<evidence type="ECO:0000256" key="1">
    <source>
        <dbReference type="SAM" id="SignalP"/>
    </source>
</evidence>
<dbReference type="AlphaFoldDB" id="A0A7T5UG50"/>
<dbReference type="EMBL" id="CP066681">
    <property type="protein sequence ID" value="QQG35506.1"/>
    <property type="molecule type" value="Genomic_DNA"/>
</dbReference>
<feature type="chain" id="PRO_5032583230" evidence="1">
    <location>
        <begin position="22"/>
        <end position="162"/>
    </location>
</feature>
<gene>
    <name evidence="2" type="ORF">HYS17_08180</name>
</gene>
<proteinExistence type="predicted"/>
<organism evidence="2 3">
    <name type="scientific">Micavibrio aeruginosavorus</name>
    <dbReference type="NCBI Taxonomy" id="349221"/>
    <lineage>
        <taxon>Bacteria</taxon>
        <taxon>Pseudomonadati</taxon>
        <taxon>Bdellovibrionota</taxon>
        <taxon>Bdellovibrionia</taxon>
        <taxon>Bdellovibrionales</taxon>
        <taxon>Pseudobdellovibrionaceae</taxon>
        <taxon>Micavibrio</taxon>
    </lineage>
</organism>
<evidence type="ECO:0000313" key="3">
    <source>
        <dbReference type="Proteomes" id="UP000595362"/>
    </source>
</evidence>